<organism evidence="9 10">
    <name type="scientific">Schistosoma margrebowiei</name>
    <dbReference type="NCBI Taxonomy" id="48269"/>
    <lineage>
        <taxon>Eukaryota</taxon>
        <taxon>Metazoa</taxon>
        <taxon>Spiralia</taxon>
        <taxon>Lophotrochozoa</taxon>
        <taxon>Platyhelminthes</taxon>
        <taxon>Trematoda</taxon>
        <taxon>Digenea</taxon>
        <taxon>Strigeidida</taxon>
        <taxon>Schistosomatoidea</taxon>
        <taxon>Schistosomatidae</taxon>
        <taxon>Schistosoma</taxon>
    </lineage>
</organism>
<evidence type="ECO:0000256" key="1">
    <source>
        <dbReference type="ARBA" id="ARBA00004651"/>
    </source>
</evidence>
<dbReference type="Proteomes" id="UP000277204">
    <property type="component" value="Unassembled WGS sequence"/>
</dbReference>
<reference evidence="9 10" key="1">
    <citation type="submission" date="2018-11" db="EMBL/GenBank/DDBJ databases">
        <authorList>
            <consortium name="Pathogen Informatics"/>
        </authorList>
    </citation>
    <scope>NUCLEOTIDE SEQUENCE [LARGE SCALE GENOMIC DNA]</scope>
    <source>
        <strain evidence="9 10">Zambia</strain>
    </source>
</reference>
<evidence type="ECO:0000256" key="8">
    <source>
        <dbReference type="SAM" id="MobiDB-lite"/>
    </source>
</evidence>
<evidence type="ECO:0000256" key="4">
    <source>
        <dbReference type="ARBA" id="ARBA00022692"/>
    </source>
</evidence>
<dbReference type="EMBL" id="UZAI01001663">
    <property type="protein sequence ID" value="VDO64177.1"/>
    <property type="molecule type" value="Genomic_DNA"/>
</dbReference>
<evidence type="ECO:0000256" key="5">
    <source>
        <dbReference type="ARBA" id="ARBA00022989"/>
    </source>
</evidence>
<comment type="similarity">
    <text evidence="2 7">Belongs to the XK family.</text>
</comment>
<evidence type="ECO:0000256" key="2">
    <source>
        <dbReference type="ARBA" id="ARBA00008789"/>
    </source>
</evidence>
<evidence type="ECO:0000256" key="7">
    <source>
        <dbReference type="RuleBase" id="RU910716"/>
    </source>
</evidence>
<dbReference type="AlphaFoldDB" id="A0A3P7XVP4"/>
<feature type="transmembrane region" description="Helical" evidence="7">
    <location>
        <begin position="252"/>
        <end position="278"/>
    </location>
</feature>
<feature type="transmembrane region" description="Helical" evidence="7">
    <location>
        <begin position="154"/>
        <end position="174"/>
    </location>
</feature>
<comment type="subcellular location">
    <subcellularLocation>
        <location evidence="1">Cell membrane</location>
        <topology evidence="1">Multi-pass membrane protein</topology>
    </subcellularLocation>
    <subcellularLocation>
        <location evidence="7">Membrane</location>
        <topology evidence="7">Multi-pass membrane protein</topology>
    </subcellularLocation>
</comment>
<proteinExistence type="inferred from homology"/>
<keyword evidence="3" id="KW-1003">Cell membrane</keyword>
<dbReference type="PANTHER" id="PTHR16024">
    <property type="entry name" value="XK-RELATED PROTEIN"/>
    <property type="match status" value="1"/>
</dbReference>
<keyword evidence="5 7" id="KW-1133">Transmembrane helix</keyword>
<dbReference type="GO" id="GO:0005886">
    <property type="term" value="C:plasma membrane"/>
    <property type="evidence" value="ECO:0007669"/>
    <property type="project" value="UniProtKB-SubCell"/>
</dbReference>
<sequence>MVVVRRMLSLEKQYMSETIALVKEVQQPSNLPSGSLISVPITNTQLSQQRKTPDITNNPAKMKQLDTGLQYVRRVRRQFCRTEHDSAIIALTSGVIGAGPYAIAQVQYQQNELEFERGIKQVHIGGLILLFIIHLIHITLRCISIALFTGRFNLMILIILIGHFLIVLITIIIARQYTTHLDHLNHGTNTHSDICGNFFSDLLHSYISLYEFFNAGIKYTRTRYLIYYLFYYIENSIMIGLWYDYYQYPESWYYLPCLLVVILVQLLGFILLQIYLYIYSKSRRKTTLCGLCFMHKSTEIPRGQQKTLTGLKGGESLYHVNPHHNSSIRTDLNIPQSLTNLNRQQSNTLLNSYLSIDNMNYTKSLPPKRVHNDSGIYDPIFGEQIIQSAVPIQLRNHRNKHQQFIEMNKSKQKSLSELTTSNNYDIQSRISKQLNGIHQHKQLDSFENHINLRKKPLSSNERLISHRNQSTNKRLSQSKEIPSSIVTNNNVQCSSDNMIQSTMTNHNARKLNKNVNHYQHHRQQHYQGNRTSHHNSYTVNSRTIERQYTIHKE</sequence>
<name>A0A3P7XVP4_9TREM</name>
<feature type="transmembrane region" description="Helical" evidence="7">
    <location>
        <begin position="225"/>
        <end position="246"/>
    </location>
</feature>
<dbReference type="Pfam" id="PF09815">
    <property type="entry name" value="XK-related"/>
    <property type="match status" value="1"/>
</dbReference>
<evidence type="ECO:0000256" key="3">
    <source>
        <dbReference type="ARBA" id="ARBA00022475"/>
    </source>
</evidence>
<accession>A0A3P7XVP4</accession>
<keyword evidence="6 7" id="KW-0472">Membrane</keyword>
<evidence type="ECO:0000256" key="6">
    <source>
        <dbReference type="ARBA" id="ARBA00023136"/>
    </source>
</evidence>
<gene>
    <name evidence="9" type="ORF">SMRZ_LOCUS5020</name>
</gene>
<keyword evidence="4 7" id="KW-0812">Transmembrane</keyword>
<dbReference type="InterPro" id="IPR050895">
    <property type="entry name" value="XK-related_scramblase"/>
</dbReference>
<protein>
    <recommendedName>
        <fullName evidence="7">XK-related protein</fullName>
    </recommendedName>
</protein>
<feature type="transmembrane region" description="Helical" evidence="7">
    <location>
        <begin position="127"/>
        <end position="148"/>
    </location>
</feature>
<dbReference type="PANTHER" id="PTHR16024:SF6">
    <property type="entry name" value="XK-RELATED PROTEIN"/>
    <property type="match status" value="1"/>
</dbReference>
<evidence type="ECO:0000313" key="9">
    <source>
        <dbReference type="EMBL" id="VDO64177.1"/>
    </source>
</evidence>
<feature type="region of interest" description="Disordered" evidence="8">
    <location>
        <begin position="464"/>
        <end position="488"/>
    </location>
</feature>
<evidence type="ECO:0000313" key="10">
    <source>
        <dbReference type="Proteomes" id="UP000277204"/>
    </source>
</evidence>
<keyword evidence="10" id="KW-1185">Reference proteome</keyword>
<dbReference type="InterPro" id="IPR018629">
    <property type="entry name" value="XK-rel"/>
</dbReference>